<sequence length="139" mass="15371">MCSGSCCGQCSLVSEALFVLVWPRTSQKTVLSCGGRHGRSRSLPPALEWAGLLVLCSGRTLPDFQVFPGVRHPIAAFSLVTLTSFLLRLVLDLQGHLPRLPWKGALSSFLYFDDFERFPIVTVRKLASEAKILLLSWPL</sequence>
<accession>Q6ZRP2</accession>
<proteinExistence type="evidence at transcript level"/>
<dbReference type="EMBL" id="AK128087">
    <property type="protein sequence ID" value="BAC87267.1"/>
    <property type="molecule type" value="mRNA"/>
</dbReference>
<protein>
    <submittedName>
        <fullName evidence="1">cDNA FLJ46208 fis, clone TESTI4010979</fullName>
    </submittedName>
</protein>
<evidence type="ECO:0000313" key="1">
    <source>
        <dbReference type="EMBL" id="BAC87267.1"/>
    </source>
</evidence>
<dbReference type="AlphaFoldDB" id="Q6ZRP2"/>
<organism evidence="1">
    <name type="scientific">Homo sapiens</name>
    <name type="common">Human</name>
    <dbReference type="NCBI Taxonomy" id="9606"/>
    <lineage>
        <taxon>Eukaryota</taxon>
        <taxon>Metazoa</taxon>
        <taxon>Chordata</taxon>
        <taxon>Craniata</taxon>
        <taxon>Vertebrata</taxon>
        <taxon>Euteleostomi</taxon>
        <taxon>Mammalia</taxon>
        <taxon>Eutheria</taxon>
        <taxon>Euarchontoglires</taxon>
        <taxon>Primates</taxon>
        <taxon>Haplorrhini</taxon>
        <taxon>Catarrhini</taxon>
        <taxon>Hominidae</taxon>
        <taxon>Homo</taxon>
    </lineage>
</organism>
<name>Q6ZRP2_HUMAN</name>
<reference evidence="1" key="1">
    <citation type="submission" date="2003-07" db="EMBL/GenBank/DDBJ databases">
        <title>NEDO human cDNA sequencing project.</title>
        <authorList>
            <person name="Ota T."/>
            <person name="Nakagawa S."/>
            <person name="Senoh A."/>
            <person name="Mizuguchi H."/>
            <person name="Inagaki H."/>
            <person name="Sugiyama T."/>
            <person name="Irie R."/>
            <person name="Otsuki T."/>
            <person name="Sato H."/>
            <person name="Wakamatsu A."/>
            <person name="Ishii S."/>
            <person name="Yamamoto J."/>
            <person name="Isono Y."/>
            <person name="Kawai-Hio Y."/>
            <person name="Saito K."/>
            <person name="Nishikawa T."/>
            <person name="Kimura K."/>
            <person name="Yamashita H."/>
            <person name="Matsuo K."/>
            <person name="Nakamura Y."/>
            <person name="Sekine M."/>
            <person name="Kikuchi H."/>
            <person name="Kanda K."/>
            <person name="Wagatsuma M."/>
            <person name="Murakawa K."/>
            <person name="Kanehori K."/>
            <person name="Takahashi-Fujii A."/>
            <person name="Oshima A."/>
            <person name="Sugiyama A."/>
            <person name="Kawakami B."/>
            <person name="Suzuki Y."/>
            <person name="Sugano S."/>
            <person name="Nagahari K."/>
            <person name="Masuho Y."/>
            <person name="Nagai K."/>
            <person name="Isogai T."/>
        </authorList>
    </citation>
    <scope>NUCLEOTIDE SEQUENCE</scope>
    <source>
        <tissue evidence="1">Testis</tissue>
    </source>
</reference>